<dbReference type="PaxDb" id="2903-EOD08690"/>
<dbReference type="eggNOG" id="ENOG502T00N">
    <property type="taxonomic scope" value="Eukaryota"/>
</dbReference>
<feature type="region of interest" description="Disordered" evidence="1">
    <location>
        <begin position="27"/>
        <end position="50"/>
    </location>
</feature>
<dbReference type="RefSeq" id="XP_005761119.1">
    <property type="nucleotide sequence ID" value="XM_005761062.1"/>
</dbReference>
<evidence type="ECO:0000256" key="1">
    <source>
        <dbReference type="SAM" id="MobiDB-lite"/>
    </source>
</evidence>
<dbReference type="GeneID" id="17254840"/>
<evidence type="ECO:0000313" key="4">
    <source>
        <dbReference type="Proteomes" id="UP000013827"/>
    </source>
</evidence>
<reference evidence="3" key="2">
    <citation type="submission" date="2024-10" db="UniProtKB">
        <authorList>
            <consortium name="EnsemblProtists"/>
        </authorList>
    </citation>
    <scope>IDENTIFICATION</scope>
</reference>
<feature type="signal peptide" evidence="2">
    <location>
        <begin position="1"/>
        <end position="21"/>
    </location>
</feature>
<name>A0A0D3IBQ5_EMIH1</name>
<feature type="chain" id="PRO_5044185254" description="Exostosin GT47 domain-containing protein" evidence="2">
    <location>
        <begin position="22"/>
        <end position="403"/>
    </location>
</feature>
<protein>
    <recommendedName>
        <fullName evidence="5">Exostosin GT47 domain-containing protein</fullName>
    </recommendedName>
</protein>
<accession>A0A0D3IBQ5</accession>
<reference evidence="4" key="1">
    <citation type="journal article" date="2013" name="Nature">
        <title>Pan genome of the phytoplankton Emiliania underpins its global distribution.</title>
        <authorList>
            <person name="Read B.A."/>
            <person name="Kegel J."/>
            <person name="Klute M.J."/>
            <person name="Kuo A."/>
            <person name="Lefebvre S.C."/>
            <person name="Maumus F."/>
            <person name="Mayer C."/>
            <person name="Miller J."/>
            <person name="Monier A."/>
            <person name="Salamov A."/>
            <person name="Young J."/>
            <person name="Aguilar M."/>
            <person name="Claverie J.M."/>
            <person name="Frickenhaus S."/>
            <person name="Gonzalez K."/>
            <person name="Herman E.K."/>
            <person name="Lin Y.C."/>
            <person name="Napier J."/>
            <person name="Ogata H."/>
            <person name="Sarno A.F."/>
            <person name="Shmutz J."/>
            <person name="Schroeder D."/>
            <person name="de Vargas C."/>
            <person name="Verret F."/>
            <person name="von Dassow P."/>
            <person name="Valentin K."/>
            <person name="Van de Peer Y."/>
            <person name="Wheeler G."/>
            <person name="Dacks J.B."/>
            <person name="Delwiche C.F."/>
            <person name="Dyhrman S.T."/>
            <person name="Glockner G."/>
            <person name="John U."/>
            <person name="Richards T."/>
            <person name="Worden A.Z."/>
            <person name="Zhang X."/>
            <person name="Grigoriev I.V."/>
            <person name="Allen A.E."/>
            <person name="Bidle K."/>
            <person name="Borodovsky M."/>
            <person name="Bowler C."/>
            <person name="Brownlee C."/>
            <person name="Cock J.M."/>
            <person name="Elias M."/>
            <person name="Gladyshev V.N."/>
            <person name="Groth M."/>
            <person name="Guda C."/>
            <person name="Hadaegh A."/>
            <person name="Iglesias-Rodriguez M.D."/>
            <person name="Jenkins J."/>
            <person name="Jones B.M."/>
            <person name="Lawson T."/>
            <person name="Leese F."/>
            <person name="Lindquist E."/>
            <person name="Lobanov A."/>
            <person name="Lomsadze A."/>
            <person name="Malik S.B."/>
            <person name="Marsh M.E."/>
            <person name="Mackinder L."/>
            <person name="Mock T."/>
            <person name="Mueller-Roeber B."/>
            <person name="Pagarete A."/>
            <person name="Parker M."/>
            <person name="Probert I."/>
            <person name="Quesneville H."/>
            <person name="Raines C."/>
            <person name="Rensing S.A."/>
            <person name="Riano-Pachon D.M."/>
            <person name="Richier S."/>
            <person name="Rokitta S."/>
            <person name="Shiraiwa Y."/>
            <person name="Soanes D.M."/>
            <person name="van der Giezen M."/>
            <person name="Wahlund T.M."/>
            <person name="Williams B."/>
            <person name="Wilson W."/>
            <person name="Wolfe G."/>
            <person name="Wurch L.L."/>
        </authorList>
    </citation>
    <scope>NUCLEOTIDE SEQUENCE</scope>
</reference>
<organism evidence="3 4">
    <name type="scientific">Emiliania huxleyi (strain CCMP1516)</name>
    <dbReference type="NCBI Taxonomy" id="280463"/>
    <lineage>
        <taxon>Eukaryota</taxon>
        <taxon>Haptista</taxon>
        <taxon>Haptophyta</taxon>
        <taxon>Prymnesiophyceae</taxon>
        <taxon>Isochrysidales</taxon>
        <taxon>Noelaerhabdaceae</taxon>
        <taxon>Emiliania</taxon>
    </lineage>
</organism>
<keyword evidence="4" id="KW-1185">Reference proteome</keyword>
<sequence length="403" mass="45678">MCRVLVRSLWFWGVLLRPTRALAAGCRDDGSGHERPVHRPGPAAASGAGRRSFGECVLQIYNHTQTPEERSSGYPRRGHDAGVPRDGPFKYNFRNWTPKPVQKDELFSVVQTNPPPCSLAAHCDWVVGSRYEHWGRLPGFTVWGDPYTVPGTIFVNTDELETFSESLLHCIPRRHGVVLITGDHDKTTPLQTDVRYPRVLRSSTWANWLKDERILHIYVEHLDAAVASSKVSPIPTGMNPRDAGGMSLASAPRKVRIQSLPLRVVEIGRQRGGRQFHERQFVRDLCNSWRWCDVANTTNEGFSAVVQKYPFLLCVHGGGIDPNPKLFSAILSGAIPIMRDFPGATMYDGWPVVRVSNWTDINTSMLAQWRKLHAPAFEDEWLRNQTLERLTMRHWWSKIHPPP</sequence>
<evidence type="ECO:0000256" key="2">
    <source>
        <dbReference type="SAM" id="SignalP"/>
    </source>
</evidence>
<feature type="compositionally biased region" description="Basic and acidic residues" evidence="1">
    <location>
        <begin position="27"/>
        <end position="37"/>
    </location>
</feature>
<dbReference type="EnsemblProtists" id="EOD08690">
    <property type="protein sequence ID" value="EOD08690"/>
    <property type="gene ID" value="EMIHUDRAFT_371922"/>
</dbReference>
<dbReference type="Proteomes" id="UP000013827">
    <property type="component" value="Unassembled WGS sequence"/>
</dbReference>
<dbReference type="AlphaFoldDB" id="A0A0D3IBQ5"/>
<feature type="compositionally biased region" description="Low complexity" evidence="1">
    <location>
        <begin position="40"/>
        <end position="50"/>
    </location>
</feature>
<evidence type="ECO:0008006" key="5">
    <source>
        <dbReference type="Google" id="ProtNLM"/>
    </source>
</evidence>
<dbReference type="HOGENOM" id="CLU_728491_0_0_1"/>
<proteinExistence type="predicted"/>
<dbReference type="KEGG" id="ehx:EMIHUDRAFT_371922"/>
<keyword evidence="2" id="KW-0732">Signal</keyword>
<evidence type="ECO:0000313" key="3">
    <source>
        <dbReference type="EnsemblProtists" id="EOD08690"/>
    </source>
</evidence>